<dbReference type="EMBL" id="BJWL01000020">
    <property type="protein sequence ID" value="GFZ08661.1"/>
    <property type="molecule type" value="Genomic_DNA"/>
</dbReference>
<gene>
    <name evidence="11" type="ORF">Acr_20g0004690</name>
</gene>
<dbReference type="Proteomes" id="UP000585474">
    <property type="component" value="Unassembled WGS sequence"/>
</dbReference>
<feature type="region of interest" description="Disordered" evidence="7">
    <location>
        <begin position="134"/>
        <end position="161"/>
    </location>
</feature>
<protein>
    <submittedName>
        <fullName evidence="11">Similar to TRICHOME BIREFRINGENCE-LIKE 5</fullName>
    </submittedName>
</protein>
<dbReference type="AlphaFoldDB" id="A0A7J0GD27"/>
<evidence type="ECO:0000256" key="1">
    <source>
        <dbReference type="ARBA" id="ARBA00004167"/>
    </source>
</evidence>
<feature type="compositionally biased region" description="Basic and acidic residues" evidence="7">
    <location>
        <begin position="143"/>
        <end position="158"/>
    </location>
</feature>
<evidence type="ECO:0000259" key="10">
    <source>
        <dbReference type="Pfam" id="PF14416"/>
    </source>
</evidence>
<evidence type="ECO:0000259" key="9">
    <source>
        <dbReference type="Pfam" id="PF13839"/>
    </source>
</evidence>
<dbReference type="OrthoDB" id="630188at2759"/>
<dbReference type="PANTHER" id="PTHR32285">
    <property type="entry name" value="PROTEIN TRICHOME BIREFRINGENCE-LIKE 9-RELATED"/>
    <property type="match status" value="1"/>
</dbReference>
<keyword evidence="3 8" id="KW-0812">Transmembrane</keyword>
<dbReference type="GO" id="GO:0016020">
    <property type="term" value="C:membrane"/>
    <property type="evidence" value="ECO:0007669"/>
    <property type="project" value="UniProtKB-SubCell"/>
</dbReference>
<dbReference type="InterPro" id="IPR026057">
    <property type="entry name" value="TBL_C"/>
</dbReference>
<keyword evidence="4" id="KW-0735">Signal-anchor</keyword>
<feature type="domain" description="Trichome birefringence-like N-terminal" evidence="10">
    <location>
        <begin position="197"/>
        <end position="250"/>
    </location>
</feature>
<dbReference type="InterPro" id="IPR029962">
    <property type="entry name" value="TBL"/>
</dbReference>
<evidence type="ECO:0000256" key="6">
    <source>
        <dbReference type="ARBA" id="ARBA00023136"/>
    </source>
</evidence>
<evidence type="ECO:0000256" key="2">
    <source>
        <dbReference type="ARBA" id="ARBA00007727"/>
    </source>
</evidence>
<evidence type="ECO:0000256" key="5">
    <source>
        <dbReference type="ARBA" id="ARBA00022989"/>
    </source>
</evidence>
<keyword evidence="6 8" id="KW-0472">Membrane</keyword>
<reference evidence="11 12" key="1">
    <citation type="submission" date="2019-07" db="EMBL/GenBank/DDBJ databases">
        <title>De Novo Assembly of kiwifruit Actinidia rufa.</title>
        <authorList>
            <person name="Sugita-Konishi S."/>
            <person name="Sato K."/>
            <person name="Mori E."/>
            <person name="Abe Y."/>
            <person name="Kisaki G."/>
            <person name="Hamano K."/>
            <person name="Suezawa K."/>
            <person name="Otani M."/>
            <person name="Fukuda T."/>
            <person name="Manabe T."/>
            <person name="Gomi K."/>
            <person name="Tabuchi M."/>
            <person name="Akimitsu K."/>
            <person name="Kataoka I."/>
        </authorList>
    </citation>
    <scope>NUCLEOTIDE SEQUENCE [LARGE SCALE GENOMIC DNA]</scope>
    <source>
        <strain evidence="12">cv. Fuchu</strain>
    </source>
</reference>
<comment type="caution">
    <text evidence="11">The sequence shown here is derived from an EMBL/GenBank/DDBJ whole genome shotgun (WGS) entry which is preliminary data.</text>
</comment>
<dbReference type="GO" id="GO:0016413">
    <property type="term" value="F:O-acetyltransferase activity"/>
    <property type="evidence" value="ECO:0007669"/>
    <property type="project" value="InterPro"/>
</dbReference>
<evidence type="ECO:0000313" key="12">
    <source>
        <dbReference type="Proteomes" id="UP000585474"/>
    </source>
</evidence>
<dbReference type="GO" id="GO:0005794">
    <property type="term" value="C:Golgi apparatus"/>
    <property type="evidence" value="ECO:0007669"/>
    <property type="project" value="TreeGrafter"/>
</dbReference>
<dbReference type="Pfam" id="PF14416">
    <property type="entry name" value="PMR5N"/>
    <property type="match status" value="1"/>
</dbReference>
<keyword evidence="12" id="KW-1185">Reference proteome</keyword>
<evidence type="ECO:0000313" key="11">
    <source>
        <dbReference type="EMBL" id="GFZ08661.1"/>
    </source>
</evidence>
<dbReference type="PANTHER" id="PTHR32285:SF8">
    <property type="entry name" value="PROTEIN TRICHOME BIREFRINGENCE-LIKE 5"/>
    <property type="match status" value="1"/>
</dbReference>
<name>A0A7J0GD27_9ERIC</name>
<evidence type="ECO:0000256" key="8">
    <source>
        <dbReference type="SAM" id="Phobius"/>
    </source>
</evidence>
<feature type="transmembrane region" description="Helical" evidence="8">
    <location>
        <begin position="86"/>
        <end position="106"/>
    </location>
</feature>
<keyword evidence="5 8" id="KW-1133">Transmembrane helix</keyword>
<organism evidence="11 12">
    <name type="scientific">Actinidia rufa</name>
    <dbReference type="NCBI Taxonomy" id="165716"/>
    <lineage>
        <taxon>Eukaryota</taxon>
        <taxon>Viridiplantae</taxon>
        <taxon>Streptophyta</taxon>
        <taxon>Embryophyta</taxon>
        <taxon>Tracheophyta</taxon>
        <taxon>Spermatophyta</taxon>
        <taxon>Magnoliopsida</taxon>
        <taxon>eudicotyledons</taxon>
        <taxon>Gunneridae</taxon>
        <taxon>Pentapetalae</taxon>
        <taxon>asterids</taxon>
        <taxon>Ericales</taxon>
        <taxon>Actinidiaceae</taxon>
        <taxon>Actinidia</taxon>
    </lineage>
</organism>
<evidence type="ECO:0000256" key="7">
    <source>
        <dbReference type="SAM" id="MobiDB-lite"/>
    </source>
</evidence>
<proteinExistence type="inferred from homology"/>
<comment type="similarity">
    <text evidence="2">Belongs to the PC-esterase family. TBL subfamily.</text>
</comment>
<sequence>MAQLSACLDAPDVLSLDGWWLEQDNEMIDEREILMVGWVSMAVVGDRSGIIGGVGGAWLNRTEDVIPNFQMAGTTSTIQTKKSRPYTVATLLSLLCLFIVSVLIAFSKGAIEPTLSLHTDFYYSQSPTLPSSSLLLAPPPVPDSHRSSPDDSKMKTKSESVSSTIAMVENGDADRGGNVSSSSSVVVVEELFSKKSTCDLYEGNWVKDEEALPIYRAGSCPYVDEAFDCQNNGRPDSDYLKWRWKPQGCELPRFNSTDFLVRLRGKRLMLVGDSMNRNQFESLLCILREGLPNKSRMYEVRGYKITKGRGYYIFKFEDYDCTVEFVRSHFLVKEGIRVNGQGNSNPTLSIDHIDKSAGKWKRADILVFNTGHWWTHGKTARGKNYFKEGEYIYPRFDAVEAYRRAIKTWAEWVDQNINPANKLVFYRGYSSAHFRGGDWDSGGSCNGETEPILSRGFLGDYPLKMKIVDDVIREMQVPVILLNVTRLTNFRKDAHPSIYGKNMTDRRKARRRQDCSHWCLPGVPDVWNELIYASLVFQQTS</sequence>
<evidence type="ECO:0000256" key="4">
    <source>
        <dbReference type="ARBA" id="ARBA00022968"/>
    </source>
</evidence>
<dbReference type="InterPro" id="IPR025846">
    <property type="entry name" value="TBL_N"/>
</dbReference>
<evidence type="ECO:0000256" key="3">
    <source>
        <dbReference type="ARBA" id="ARBA00022692"/>
    </source>
</evidence>
<accession>A0A7J0GD27</accession>
<feature type="domain" description="Trichome birefringence-like C-terminal" evidence="9">
    <location>
        <begin position="251"/>
        <end position="533"/>
    </location>
</feature>
<dbReference type="Pfam" id="PF13839">
    <property type="entry name" value="PC-Esterase"/>
    <property type="match status" value="1"/>
</dbReference>
<comment type="subcellular location">
    <subcellularLocation>
        <location evidence="1">Membrane</location>
        <topology evidence="1">Single-pass membrane protein</topology>
    </subcellularLocation>
</comment>